<accession>A0AA43QRR5</accession>
<dbReference type="Gene3D" id="1.10.10.10">
    <property type="entry name" value="Winged helix-like DNA-binding domain superfamily/Winged helix DNA-binding domain"/>
    <property type="match status" value="1"/>
</dbReference>
<evidence type="ECO:0000256" key="6">
    <source>
        <dbReference type="ARBA" id="ARBA00023163"/>
    </source>
</evidence>
<evidence type="ECO:0000256" key="4">
    <source>
        <dbReference type="ARBA" id="ARBA00023015"/>
    </source>
</evidence>
<keyword evidence="14" id="KW-1185">Reference proteome</keyword>
<sequence length="366" mass="41521">MTSFGADIPSIKVEQSASNLQELQDAQVKHEPDTLGASPGSQLDDDIYEDAGDLDFAGSDQNVFLTRLPKFLWDSWSKLDDDQEIQIGRVRVEGNPGDIKRMSLMLDASVPKNKSLPKEYNMHVTNPDSLNTFIFSEKDLPGYRQFQADGTPAHWLNRKRMERKKHTQAHYRKGVPKKTSLIGRVKTEVNCIPVENDAYKKWDAARTEMTLRPKPKTQLLDDVPPAGSVLNPAAGNFSNFIDKAGPRRKPQLMKTARMPQNELLDLIYTCFKQYTYWPFKVLKEKLRQPDVYLRQTLDLIAFQAKTGTHMSEWQLKPEAKMGNYDNAFNAAKDEAAPDEGFGAIYDGADDMEQDDSNVEMEDVLPE</sequence>
<dbReference type="Proteomes" id="UP001161017">
    <property type="component" value="Unassembled WGS sequence"/>
</dbReference>
<feature type="domain" description="TFIIF beta subunit N-terminal" evidence="12">
    <location>
        <begin position="60"/>
        <end position="194"/>
    </location>
</feature>
<evidence type="ECO:0000259" key="12">
    <source>
        <dbReference type="Pfam" id="PF17683"/>
    </source>
</evidence>
<dbReference type="GO" id="GO:0005674">
    <property type="term" value="C:transcription factor TFIIF complex"/>
    <property type="evidence" value="ECO:0007669"/>
    <property type="project" value="InterPro"/>
</dbReference>
<evidence type="ECO:0000313" key="14">
    <source>
        <dbReference type="Proteomes" id="UP001161017"/>
    </source>
</evidence>
<proteinExistence type="inferred from homology"/>
<evidence type="ECO:0000256" key="5">
    <source>
        <dbReference type="ARBA" id="ARBA00023125"/>
    </source>
</evidence>
<evidence type="ECO:0000256" key="3">
    <source>
        <dbReference type="ARBA" id="ARBA00021453"/>
    </source>
</evidence>
<name>A0AA43QRR5_9LECA</name>
<dbReference type="Pfam" id="PF17683">
    <property type="entry name" value="TFIIF_beta_N"/>
    <property type="match status" value="1"/>
</dbReference>
<dbReference type="Pfam" id="PF02270">
    <property type="entry name" value="TFIIF_beta"/>
    <property type="match status" value="1"/>
</dbReference>
<evidence type="ECO:0000256" key="1">
    <source>
        <dbReference type="ARBA" id="ARBA00004123"/>
    </source>
</evidence>
<dbReference type="CDD" id="cd07980">
    <property type="entry name" value="TFIIF_beta"/>
    <property type="match status" value="1"/>
</dbReference>
<reference evidence="13" key="1">
    <citation type="journal article" date="2023" name="Genome Biol. Evol.">
        <title>First Whole Genome Sequence and Flow Cytometry Genome Size Data for the Lichen-Forming Fungus Ramalina farinacea (Ascomycota).</title>
        <authorList>
            <person name="Llewellyn T."/>
            <person name="Mian S."/>
            <person name="Hill R."/>
            <person name="Leitch I.J."/>
            <person name="Gaya E."/>
        </authorList>
    </citation>
    <scope>NUCLEOTIDE SEQUENCE</scope>
    <source>
        <strain evidence="13">LIQ254RAFAR</strain>
    </source>
</reference>
<evidence type="ECO:0000256" key="9">
    <source>
        <dbReference type="ARBA" id="ARBA00081863"/>
    </source>
</evidence>
<dbReference type="SUPFAM" id="SSF50916">
    <property type="entry name" value="Rap30/74 interaction domains"/>
    <property type="match status" value="1"/>
</dbReference>
<dbReference type="InterPro" id="IPR003196">
    <property type="entry name" value="TFIIF_beta"/>
</dbReference>
<dbReference type="InterPro" id="IPR011039">
    <property type="entry name" value="TFIIF_interaction"/>
</dbReference>
<dbReference type="GO" id="GO:0003677">
    <property type="term" value="F:DNA binding"/>
    <property type="evidence" value="ECO:0007669"/>
    <property type="project" value="UniProtKB-KW"/>
</dbReference>
<keyword evidence="4" id="KW-0805">Transcription regulation</keyword>
<protein>
    <recommendedName>
        <fullName evidence="3">Transcription initiation factor IIF subunit beta</fullName>
    </recommendedName>
    <alternativeName>
        <fullName evidence="9">TFIIF medium subunit</fullName>
    </alternativeName>
    <alternativeName>
        <fullName evidence="8">TFIIF-beta</fullName>
    </alternativeName>
</protein>
<dbReference type="PANTHER" id="PTHR10445:SF0">
    <property type="entry name" value="GENERAL TRANSCRIPTION FACTOR IIF SUBUNIT 2"/>
    <property type="match status" value="1"/>
</dbReference>
<evidence type="ECO:0000256" key="2">
    <source>
        <dbReference type="ARBA" id="ARBA00009543"/>
    </source>
</evidence>
<evidence type="ECO:0000259" key="11">
    <source>
        <dbReference type="Pfam" id="PF02270"/>
    </source>
</evidence>
<dbReference type="InterPro" id="IPR036390">
    <property type="entry name" value="WH_DNA-bd_sf"/>
</dbReference>
<dbReference type="EMBL" id="JAPUFD010000014">
    <property type="protein sequence ID" value="MDI1491428.1"/>
    <property type="molecule type" value="Genomic_DNA"/>
</dbReference>
<keyword evidence="7" id="KW-0539">Nucleus</keyword>
<dbReference type="GO" id="GO:0006367">
    <property type="term" value="P:transcription initiation at RNA polymerase II promoter"/>
    <property type="evidence" value="ECO:0007669"/>
    <property type="project" value="InterPro"/>
</dbReference>
<feature type="domain" description="TFIIF beta subunit HTH" evidence="11">
    <location>
        <begin position="256"/>
        <end position="320"/>
    </location>
</feature>
<evidence type="ECO:0000313" key="13">
    <source>
        <dbReference type="EMBL" id="MDI1491428.1"/>
    </source>
</evidence>
<dbReference type="AlphaFoldDB" id="A0AA43QRR5"/>
<dbReference type="SUPFAM" id="SSF46785">
    <property type="entry name" value="Winged helix' DNA-binding domain"/>
    <property type="match status" value="1"/>
</dbReference>
<dbReference type="InterPro" id="IPR036388">
    <property type="entry name" value="WH-like_DNA-bd_sf"/>
</dbReference>
<comment type="similarity">
    <text evidence="2">Belongs to the TFIIF beta subunit family.</text>
</comment>
<gene>
    <name evidence="13" type="ORF">OHK93_002637</name>
</gene>
<dbReference type="FunFam" id="1.10.10.10:FF:000035">
    <property type="entry name" value="General transcription factor IIF subunit 2"/>
    <property type="match status" value="1"/>
</dbReference>
<comment type="caution">
    <text evidence="13">The sequence shown here is derived from an EMBL/GenBank/DDBJ whole genome shotgun (WGS) entry which is preliminary data.</text>
</comment>
<dbReference type="InterPro" id="IPR040450">
    <property type="entry name" value="TFIIF_beta_HTH"/>
</dbReference>
<feature type="region of interest" description="Disordered" evidence="10">
    <location>
        <begin position="347"/>
        <end position="366"/>
    </location>
</feature>
<keyword evidence="5" id="KW-0238">DNA-binding</keyword>
<evidence type="ECO:0000256" key="8">
    <source>
        <dbReference type="ARBA" id="ARBA00081473"/>
    </source>
</evidence>
<comment type="subcellular location">
    <subcellularLocation>
        <location evidence="1">Nucleus</location>
    </subcellularLocation>
</comment>
<keyword evidence="6" id="KW-0804">Transcription</keyword>
<dbReference type="InterPro" id="IPR040504">
    <property type="entry name" value="TFIIF_beta_N"/>
</dbReference>
<organism evidence="13 14">
    <name type="scientific">Ramalina farinacea</name>
    <dbReference type="NCBI Taxonomy" id="258253"/>
    <lineage>
        <taxon>Eukaryota</taxon>
        <taxon>Fungi</taxon>
        <taxon>Dikarya</taxon>
        <taxon>Ascomycota</taxon>
        <taxon>Pezizomycotina</taxon>
        <taxon>Lecanoromycetes</taxon>
        <taxon>OSLEUM clade</taxon>
        <taxon>Lecanoromycetidae</taxon>
        <taxon>Lecanorales</taxon>
        <taxon>Lecanorineae</taxon>
        <taxon>Ramalinaceae</taxon>
        <taxon>Ramalina</taxon>
    </lineage>
</organism>
<evidence type="ECO:0000256" key="7">
    <source>
        <dbReference type="ARBA" id="ARBA00023242"/>
    </source>
</evidence>
<dbReference type="PANTHER" id="PTHR10445">
    <property type="entry name" value="GENERAL TRANSCRIPTION FACTOR IIF SUBUNIT 2"/>
    <property type="match status" value="1"/>
</dbReference>
<evidence type="ECO:0000256" key="10">
    <source>
        <dbReference type="SAM" id="MobiDB-lite"/>
    </source>
</evidence>